<keyword evidence="3" id="KW-0472">Membrane</keyword>
<dbReference type="KEGG" id="mcub:MCBB_1268"/>
<feature type="domain" description="Activator of Hsp90 ATPase homologue 1/2-like C-terminal" evidence="2">
    <location>
        <begin position="13"/>
        <end position="156"/>
    </location>
</feature>
<dbReference type="InterPro" id="IPR023393">
    <property type="entry name" value="START-like_dom_sf"/>
</dbReference>
<organism evidence="3 4">
    <name type="scientific">Methanobacterium congolense</name>
    <dbReference type="NCBI Taxonomy" id="118062"/>
    <lineage>
        <taxon>Archaea</taxon>
        <taxon>Methanobacteriati</taxon>
        <taxon>Methanobacteriota</taxon>
        <taxon>Methanomada group</taxon>
        <taxon>Methanobacteria</taxon>
        <taxon>Methanobacteriales</taxon>
        <taxon>Methanobacteriaceae</taxon>
        <taxon>Methanobacterium</taxon>
    </lineage>
</organism>
<evidence type="ECO:0000313" key="3">
    <source>
        <dbReference type="EMBL" id="SCG85826.1"/>
    </source>
</evidence>
<dbReference type="STRING" id="118062.MCBB_1268"/>
<dbReference type="Pfam" id="PF08327">
    <property type="entry name" value="AHSA1"/>
    <property type="match status" value="1"/>
</dbReference>
<dbReference type="RefSeq" id="WP_071906949.1">
    <property type="nucleotide sequence ID" value="NZ_LT607756.1"/>
</dbReference>
<dbReference type="EC" id="2.5.1.18" evidence="3"/>
<dbReference type="EMBL" id="LT607756">
    <property type="protein sequence ID" value="SCG85826.1"/>
    <property type="molecule type" value="Genomic_DNA"/>
</dbReference>
<dbReference type="AlphaFoldDB" id="A0A1D3L2N6"/>
<sequence>MVDGSISITMIFDAPPETVWKAWTEPEGVKHWWGPKGFTAAVSKLDFRVGGTYLYCMRSPDGQDFWSTGEYREIIKNQRIVATDNFADEEGNVVPASHYGMSGKWPLELLVTLKFQEQNGKTRFTLQHEGIPSGENRDLAEERWRESLKKLAEYLKTEK</sequence>
<dbReference type="CDD" id="cd07814">
    <property type="entry name" value="SRPBCC_CalC_Aha1-like"/>
    <property type="match status" value="1"/>
</dbReference>
<evidence type="ECO:0000313" key="4">
    <source>
        <dbReference type="Proteomes" id="UP000094707"/>
    </source>
</evidence>
<comment type="similarity">
    <text evidence="1">Belongs to the AHA1 family.</text>
</comment>
<dbReference type="GeneID" id="30412112"/>
<dbReference type="Gene3D" id="3.30.530.20">
    <property type="match status" value="1"/>
</dbReference>
<reference evidence="3 4" key="1">
    <citation type="submission" date="2016-08" db="EMBL/GenBank/DDBJ databases">
        <authorList>
            <person name="Seilhamer J.J."/>
        </authorList>
    </citation>
    <scope>NUCLEOTIDE SEQUENCE [LARGE SCALE GENOMIC DNA]</scope>
    <source>
        <strain evidence="3">Buetzberg</strain>
    </source>
</reference>
<gene>
    <name evidence="3" type="ORF">MCBB_1268</name>
</gene>
<dbReference type="PATRIC" id="fig|129848.4.peg.1284"/>
<proteinExistence type="inferred from homology"/>
<dbReference type="OrthoDB" id="165863at2157"/>
<accession>A0A1D3L2N6</accession>
<keyword evidence="4" id="KW-1185">Reference proteome</keyword>
<dbReference type="Proteomes" id="UP000094707">
    <property type="component" value="Chromosome I"/>
</dbReference>
<protein>
    <submittedName>
        <fullName evidence="3">Putative glutathione S-transferase-related transmembrane protein</fullName>
        <ecNumber evidence="3">2.5.1.18</ecNumber>
    </submittedName>
</protein>
<name>A0A1D3L2N6_9EURY</name>
<evidence type="ECO:0000256" key="1">
    <source>
        <dbReference type="ARBA" id="ARBA00006817"/>
    </source>
</evidence>
<dbReference type="InterPro" id="IPR013538">
    <property type="entry name" value="ASHA1/2-like_C"/>
</dbReference>
<evidence type="ECO:0000259" key="2">
    <source>
        <dbReference type="Pfam" id="PF08327"/>
    </source>
</evidence>
<keyword evidence="3" id="KW-0808">Transferase</keyword>
<dbReference type="GO" id="GO:0004364">
    <property type="term" value="F:glutathione transferase activity"/>
    <property type="evidence" value="ECO:0007669"/>
    <property type="project" value="UniProtKB-EC"/>
</dbReference>
<dbReference type="SUPFAM" id="SSF55961">
    <property type="entry name" value="Bet v1-like"/>
    <property type="match status" value="1"/>
</dbReference>
<keyword evidence="3" id="KW-0812">Transmembrane</keyword>